<dbReference type="GO" id="GO:0005840">
    <property type="term" value="C:ribosome"/>
    <property type="evidence" value="ECO:0007669"/>
    <property type="project" value="UniProtKB-KW"/>
</dbReference>
<dbReference type="HAMAP" id="MF_00374">
    <property type="entry name" value="Ribosomal_uL29"/>
    <property type="match status" value="1"/>
</dbReference>
<evidence type="ECO:0000256" key="4">
    <source>
        <dbReference type="ARBA" id="ARBA00035204"/>
    </source>
</evidence>
<dbReference type="InterPro" id="IPR036049">
    <property type="entry name" value="Ribosomal_uL29_sf"/>
</dbReference>
<evidence type="ECO:0000256" key="5">
    <source>
        <dbReference type="HAMAP-Rule" id="MF_00374"/>
    </source>
</evidence>
<reference evidence="6 7" key="1">
    <citation type="submission" date="2022-11" db="EMBL/GenBank/DDBJ databases">
        <title>Host association and intracellularity evolved multiple times independently in the Rickettsiales.</title>
        <authorList>
            <person name="Castelli M."/>
            <person name="Nardi T."/>
            <person name="Gammuto L."/>
            <person name="Bellinzona G."/>
            <person name="Sabaneyeva E."/>
            <person name="Potekhin A."/>
            <person name="Serra V."/>
            <person name="Petroni G."/>
            <person name="Sassera D."/>
        </authorList>
    </citation>
    <scope>NUCLEOTIDE SEQUENCE [LARGE SCALE GENOMIC DNA]</scope>
    <source>
        <strain evidence="6 7">NDG2</strain>
    </source>
</reference>
<name>A0ABZ0UKW6_9RICK</name>
<dbReference type="InterPro" id="IPR018254">
    <property type="entry name" value="Ribosomal_uL29_CS"/>
</dbReference>
<dbReference type="PROSITE" id="PS00579">
    <property type="entry name" value="RIBOSOMAL_L29"/>
    <property type="match status" value="1"/>
</dbReference>
<protein>
    <recommendedName>
        <fullName evidence="4 5">Large ribosomal subunit protein uL29</fullName>
    </recommendedName>
</protein>
<evidence type="ECO:0000256" key="3">
    <source>
        <dbReference type="ARBA" id="ARBA00023274"/>
    </source>
</evidence>
<evidence type="ECO:0000256" key="2">
    <source>
        <dbReference type="ARBA" id="ARBA00022980"/>
    </source>
</evidence>
<sequence length="63" mass="7552">MKFKELEKLDKKTLQDELIKYKKESLNLRFQKVLGELTNTSRVKEVRKTIARIFTALNKQKQI</sequence>
<dbReference type="Gene3D" id="1.10.287.310">
    <property type="match status" value="1"/>
</dbReference>
<dbReference type="RefSeq" id="WP_323732491.1">
    <property type="nucleotide sequence ID" value="NZ_CP110820.1"/>
</dbReference>
<evidence type="ECO:0000313" key="7">
    <source>
        <dbReference type="Proteomes" id="UP001327219"/>
    </source>
</evidence>
<dbReference type="NCBIfam" id="TIGR00012">
    <property type="entry name" value="L29"/>
    <property type="match status" value="1"/>
</dbReference>
<gene>
    <name evidence="5" type="primary">rpmC</name>
    <name evidence="6" type="ORF">Bandiella_00902</name>
</gene>
<evidence type="ECO:0000256" key="1">
    <source>
        <dbReference type="ARBA" id="ARBA00009254"/>
    </source>
</evidence>
<accession>A0ABZ0UKW6</accession>
<dbReference type="SUPFAM" id="SSF46561">
    <property type="entry name" value="Ribosomal protein L29 (L29p)"/>
    <property type="match status" value="1"/>
</dbReference>
<dbReference type="EMBL" id="CP110820">
    <property type="protein sequence ID" value="WPX96774.1"/>
    <property type="molecule type" value="Genomic_DNA"/>
</dbReference>
<organism evidence="6 7">
    <name type="scientific">Candidatus Bandiella euplotis</name>
    <dbReference type="NCBI Taxonomy" id="1664265"/>
    <lineage>
        <taxon>Bacteria</taxon>
        <taxon>Pseudomonadati</taxon>
        <taxon>Pseudomonadota</taxon>
        <taxon>Alphaproteobacteria</taxon>
        <taxon>Rickettsiales</taxon>
        <taxon>Candidatus Midichloriaceae</taxon>
        <taxon>Candidatus Bandiella</taxon>
    </lineage>
</organism>
<keyword evidence="2 5" id="KW-0689">Ribosomal protein</keyword>
<dbReference type="Pfam" id="PF00831">
    <property type="entry name" value="Ribosomal_L29"/>
    <property type="match status" value="1"/>
</dbReference>
<keyword evidence="7" id="KW-1185">Reference proteome</keyword>
<dbReference type="InterPro" id="IPR001854">
    <property type="entry name" value="Ribosomal_uL29"/>
</dbReference>
<dbReference type="Proteomes" id="UP001327219">
    <property type="component" value="Chromosome"/>
</dbReference>
<comment type="similarity">
    <text evidence="1 5">Belongs to the universal ribosomal protein uL29 family.</text>
</comment>
<proteinExistence type="inferred from homology"/>
<evidence type="ECO:0000313" key="6">
    <source>
        <dbReference type="EMBL" id="WPX96774.1"/>
    </source>
</evidence>
<keyword evidence="3 5" id="KW-0687">Ribonucleoprotein</keyword>
<dbReference type="CDD" id="cd00427">
    <property type="entry name" value="Ribosomal_L29_HIP"/>
    <property type="match status" value="1"/>
</dbReference>